<keyword evidence="3" id="KW-0378">Hydrolase</keyword>
<dbReference type="GO" id="GO:0004177">
    <property type="term" value="F:aminopeptidase activity"/>
    <property type="evidence" value="ECO:0007669"/>
    <property type="project" value="UniProtKB-KW"/>
</dbReference>
<evidence type="ECO:0000256" key="4">
    <source>
        <dbReference type="SAM" id="SignalP"/>
    </source>
</evidence>
<evidence type="ECO:0000256" key="3">
    <source>
        <dbReference type="ARBA" id="ARBA00022801"/>
    </source>
</evidence>
<dbReference type="InterPro" id="IPR029058">
    <property type="entry name" value="AB_hydrolase_fold"/>
</dbReference>
<feature type="signal peptide" evidence="4">
    <location>
        <begin position="1"/>
        <end position="24"/>
    </location>
</feature>
<feature type="domain" description="Peptidase S33 tripeptidyl aminopeptidase-like C-terminal" evidence="6">
    <location>
        <begin position="405"/>
        <end position="495"/>
    </location>
</feature>
<feature type="domain" description="AB hydrolase-1" evidence="5">
    <location>
        <begin position="99"/>
        <end position="260"/>
    </location>
</feature>
<dbReference type="SUPFAM" id="SSF53474">
    <property type="entry name" value="alpha/beta-Hydrolases"/>
    <property type="match status" value="1"/>
</dbReference>
<accession>A0ABQ3R9I5</accession>
<sequence>MLPAVRPLSALCALVTTATAPAPAAPDTTTSAPPTAVAAPAPLRFGACPRSVPSPPPPDRVECGWLEVPLDRENPHGRRIRIAVSRVPASGTPGERRGVLLVNPGGPGGPGLSYAVTKRAKLPESVRRAYDVIGFDPRGTGRSAPADCGAMGGLFDSPAPDPVPVGRAAETAYLGSLRRMADDCAAGAGDALPHLSTAETARDMDALRSALGEERIGFLGVSYGSYLGAAYAALFPRRVGRMVLDSVVGPWSWYDFDLRQSRALLRQREVFFAWAARHRSRFGLGGRADEVRQAYARARDGLAAHPVDGFGPAEFDRAVYRALGRTERWTGLADGIRAYLRDGGTGGLRPEAPFDGAASRTYESANRIVKCADGPGPAPARVLADLRRVRRTDPLPVLTGMEASACAFWHHRPGRRPGLGGPDVPPVLLVASEGDPVTPVEGARRLAHRFPGSRLVTLYDDYSHGVFASRGNPCVDGTVAAYLVDGSVPAAHVRCAGPGLPTP</sequence>
<name>A0ABQ3R9I5_STRRR</name>
<keyword evidence="7" id="KW-0645">Protease</keyword>
<protein>
    <submittedName>
        <fullName evidence="7">Tripeptidyl aminopeptidase</fullName>
    </submittedName>
</protein>
<dbReference type="Gene3D" id="3.40.50.1820">
    <property type="entry name" value="alpha/beta hydrolase"/>
    <property type="match status" value="1"/>
</dbReference>
<dbReference type="InterPro" id="IPR000073">
    <property type="entry name" value="AB_hydrolase_1"/>
</dbReference>
<organism evidence="7 8">
    <name type="scientific">Streptomyces rubradiris</name>
    <name type="common">Streptomyces achromogenes subsp. rubradiris</name>
    <dbReference type="NCBI Taxonomy" id="285531"/>
    <lineage>
        <taxon>Bacteria</taxon>
        <taxon>Bacillati</taxon>
        <taxon>Actinomycetota</taxon>
        <taxon>Actinomycetes</taxon>
        <taxon>Kitasatosporales</taxon>
        <taxon>Streptomycetaceae</taxon>
        <taxon>Streptomyces</taxon>
    </lineage>
</organism>
<reference evidence="8" key="1">
    <citation type="submission" date="2023-07" db="EMBL/GenBank/DDBJ databases">
        <title>Whole genome shotgun sequence of Streptomyces achromogenes subsp. rubradiris NBRC 14000.</title>
        <authorList>
            <person name="Komaki H."/>
            <person name="Tamura T."/>
        </authorList>
    </citation>
    <scope>NUCLEOTIDE SEQUENCE [LARGE SCALE GENOMIC DNA]</scope>
    <source>
        <strain evidence="8">NBRC 14000</strain>
    </source>
</reference>
<feature type="chain" id="PRO_5046536825" evidence="4">
    <location>
        <begin position="25"/>
        <end position="503"/>
    </location>
</feature>
<gene>
    <name evidence="7" type="primary">tap_2</name>
    <name evidence="7" type="ORF">Srubr_23670</name>
</gene>
<evidence type="ECO:0000256" key="2">
    <source>
        <dbReference type="ARBA" id="ARBA00022729"/>
    </source>
</evidence>
<dbReference type="Pfam" id="PF00561">
    <property type="entry name" value="Abhydrolase_1"/>
    <property type="match status" value="1"/>
</dbReference>
<evidence type="ECO:0000259" key="6">
    <source>
        <dbReference type="Pfam" id="PF08386"/>
    </source>
</evidence>
<dbReference type="InterPro" id="IPR013595">
    <property type="entry name" value="Pept_S33_TAP-like_C"/>
</dbReference>
<evidence type="ECO:0000259" key="5">
    <source>
        <dbReference type="Pfam" id="PF00561"/>
    </source>
</evidence>
<dbReference type="Pfam" id="PF08386">
    <property type="entry name" value="Abhydrolase_4"/>
    <property type="match status" value="1"/>
</dbReference>
<comment type="similarity">
    <text evidence="1">Belongs to the peptidase S33 family.</text>
</comment>
<dbReference type="EMBL" id="BNEA01000007">
    <property type="protein sequence ID" value="GHI52521.1"/>
    <property type="molecule type" value="Genomic_DNA"/>
</dbReference>
<comment type="caution">
    <text evidence="7">The sequence shown here is derived from an EMBL/GenBank/DDBJ whole genome shotgun (WGS) entry which is preliminary data.</text>
</comment>
<dbReference type="Proteomes" id="UP000646738">
    <property type="component" value="Unassembled WGS sequence"/>
</dbReference>
<keyword evidence="2 4" id="KW-0732">Signal</keyword>
<proteinExistence type="inferred from homology"/>
<evidence type="ECO:0000313" key="8">
    <source>
        <dbReference type="Proteomes" id="UP000646738"/>
    </source>
</evidence>
<keyword evidence="8" id="KW-1185">Reference proteome</keyword>
<evidence type="ECO:0000313" key="7">
    <source>
        <dbReference type="EMBL" id="GHI52521.1"/>
    </source>
</evidence>
<dbReference type="InterPro" id="IPR051601">
    <property type="entry name" value="Serine_prot/Carboxylest_S33"/>
</dbReference>
<dbReference type="PANTHER" id="PTHR43248:SF29">
    <property type="entry name" value="TRIPEPTIDYL AMINOPEPTIDASE"/>
    <property type="match status" value="1"/>
</dbReference>
<evidence type="ECO:0000256" key="1">
    <source>
        <dbReference type="ARBA" id="ARBA00010088"/>
    </source>
</evidence>
<keyword evidence="7" id="KW-0031">Aminopeptidase</keyword>
<dbReference type="PANTHER" id="PTHR43248">
    <property type="entry name" value="2-SUCCINYL-6-HYDROXY-2,4-CYCLOHEXADIENE-1-CARBOXYLATE SYNTHASE"/>
    <property type="match status" value="1"/>
</dbReference>